<dbReference type="GO" id="GO:0044010">
    <property type="term" value="P:single-species biofilm formation"/>
    <property type="evidence" value="ECO:0007669"/>
    <property type="project" value="TreeGrafter"/>
</dbReference>
<dbReference type="PATRIC" id="fig|1255043.3.peg.1950"/>
<dbReference type="Proteomes" id="UP000010809">
    <property type="component" value="Chromosome"/>
</dbReference>
<dbReference type="eggNOG" id="COG3206">
    <property type="taxonomic scope" value="Bacteria"/>
</dbReference>
<sequence>MLVRSMGRPSLVRAIESVRAQEGVSCRAIILAAHGQPIPAGLLPAGAPWVQVLAPERPLGRAAAANRLLDAAQAEFALFLDDDDWLLPGHLQRLAEALARHPGAIAAHAGVRCVADAEGTERLCRVYDADLDRNLMQLENQLPIHSTLFRVESQRADPAVRFDETLDHFEDWDFWLQLLQRGDFVRVPGVSAVYVLDAERGSGHADTADPERRRRLAAFGRRQLARWQGEDVADLIETMAAQRVRLGDLEQRLDQERARGEGLERQLTGEQKRVAEAAQQLTEAHNAARRLEEQRRTLQAEIDGERRTAETVRAQLEAERSENRALAAEMHAQRREAEHLAVVRRNLLRQVEGLNAHIAGIHQSRSWRLTRPLRAGRRLVGWVGEGGVGVLWNNAWLASRSELRRHGWTGVFRRSPFYLRNLRRLTAVMAFRNRASGDNPFMGAAPAVPGPVRLHPDLLQSVEPIEQRVSVVIPTFNAGAEFALLLRKLKAQRDVREVEIVVVDSGSTDGTAERARAAGARVVAIRQEEFSHSRARNLGARAATGDLLLFMVQDAYPVGDRWIHGMARWLADHAAEGVAAASCSEYSRSDSDLMYDSMIATHYRFLGCSEGDRIGRFTGSDHLALRTQGQLSDVACMIGRELFLRYEYRGDYAEDLDLGIRLIRAGHAVAMLASIKVIHSHNRAPWYYLKRTFVDVVFLVQVFEDFEILRCPSASAMLAAVERAAAVLGRWLEATVEPRVTWSIAGFKPRELLRSGAVAAEGAGTGIGDASVDRFLQTLRESREALPPAAGVHEPFTEMLLGRLDHVQQFALSIHPSEDGRVRTEFVEAVRKTFAGTVGAALAYLYLDRRDAAPDDVDRRWVDGLYLQLKSGV</sequence>
<feature type="coiled-coil region" evidence="1">
    <location>
        <begin position="239"/>
        <end position="336"/>
    </location>
</feature>
<feature type="domain" description="Glycosyltransferase 2-like" evidence="2">
    <location>
        <begin position="48"/>
        <end position="113"/>
    </location>
</feature>
<protein>
    <submittedName>
        <fullName evidence="3">Glycosyl transferase, family 2</fullName>
    </submittedName>
</protein>
<dbReference type="KEGG" id="tni:TVNIR_1926"/>
<organism evidence="3 4">
    <name type="scientific">Thioalkalivibrio nitratireducens (strain DSM 14787 / UNIQEM 213 / ALEN2)</name>
    <dbReference type="NCBI Taxonomy" id="1255043"/>
    <lineage>
        <taxon>Bacteria</taxon>
        <taxon>Pseudomonadati</taxon>
        <taxon>Pseudomonadota</taxon>
        <taxon>Gammaproteobacteria</taxon>
        <taxon>Chromatiales</taxon>
        <taxon>Ectothiorhodospiraceae</taxon>
        <taxon>Thioalkalivibrio</taxon>
    </lineage>
</organism>
<name>L0DX53_THIND</name>
<dbReference type="HOGENOM" id="CLU_328986_0_0_6"/>
<dbReference type="CDD" id="cd00761">
    <property type="entry name" value="Glyco_tranf_GTA_type"/>
    <property type="match status" value="1"/>
</dbReference>
<dbReference type="AlphaFoldDB" id="L0DX53"/>
<dbReference type="InterPro" id="IPR029044">
    <property type="entry name" value="Nucleotide-diphossugar_trans"/>
</dbReference>
<dbReference type="SUPFAM" id="SSF53448">
    <property type="entry name" value="Nucleotide-diphospho-sugar transferases"/>
    <property type="match status" value="2"/>
</dbReference>
<dbReference type="STRING" id="1255043.TVNIR_1926"/>
<dbReference type="InterPro" id="IPR001173">
    <property type="entry name" value="Glyco_trans_2-like"/>
</dbReference>
<proteinExistence type="predicted"/>
<evidence type="ECO:0000256" key="1">
    <source>
        <dbReference type="SAM" id="Coils"/>
    </source>
</evidence>
<dbReference type="PANTHER" id="PTHR43685">
    <property type="entry name" value="GLYCOSYLTRANSFERASE"/>
    <property type="match status" value="1"/>
</dbReference>
<dbReference type="EMBL" id="CP003989">
    <property type="protein sequence ID" value="AGA33587.1"/>
    <property type="molecule type" value="Genomic_DNA"/>
</dbReference>
<reference evidence="3" key="1">
    <citation type="submission" date="2015-12" db="EMBL/GenBank/DDBJ databases">
        <authorList>
            <person name="Tikhonova T.V."/>
            <person name="Pavlov A.R."/>
            <person name="Beletsky A.V."/>
            <person name="Mardanov A.V."/>
            <person name="Sorokin D.Y."/>
            <person name="Ravin N.V."/>
            <person name="Popov V.O."/>
        </authorList>
    </citation>
    <scope>NUCLEOTIDE SEQUENCE</scope>
    <source>
        <strain evidence="3">DSM 14787</strain>
    </source>
</reference>
<keyword evidence="1" id="KW-0175">Coiled coil</keyword>
<keyword evidence="4" id="KW-1185">Reference proteome</keyword>
<evidence type="ECO:0000313" key="4">
    <source>
        <dbReference type="Proteomes" id="UP000010809"/>
    </source>
</evidence>
<dbReference type="PANTHER" id="PTHR43685:SF13">
    <property type="entry name" value="O ANTIGEN BIOSYNTHESIS RHAMNOSYLTRANSFERASE RFBN"/>
    <property type="match status" value="1"/>
</dbReference>
<dbReference type="Pfam" id="PF00535">
    <property type="entry name" value="Glycos_transf_2"/>
    <property type="match status" value="2"/>
</dbReference>
<evidence type="ECO:0000313" key="3">
    <source>
        <dbReference type="EMBL" id="AGA33587.1"/>
    </source>
</evidence>
<dbReference type="Gene3D" id="3.90.550.10">
    <property type="entry name" value="Spore Coat Polysaccharide Biosynthesis Protein SpsA, Chain A"/>
    <property type="match status" value="2"/>
</dbReference>
<evidence type="ECO:0000259" key="2">
    <source>
        <dbReference type="Pfam" id="PF00535"/>
    </source>
</evidence>
<keyword evidence="3" id="KW-0808">Transferase</keyword>
<dbReference type="InterPro" id="IPR050834">
    <property type="entry name" value="Glycosyltransf_2"/>
</dbReference>
<dbReference type="GO" id="GO:0016740">
    <property type="term" value="F:transferase activity"/>
    <property type="evidence" value="ECO:0007669"/>
    <property type="project" value="UniProtKB-KW"/>
</dbReference>
<gene>
    <name evidence="3" type="primary">rfbN [H]</name>
    <name evidence="3" type="ordered locus">TVNIR_1926</name>
</gene>
<dbReference type="eggNOG" id="COG1216">
    <property type="taxonomic scope" value="Bacteria"/>
</dbReference>
<feature type="domain" description="Glycosyltransferase 2-like" evidence="2">
    <location>
        <begin position="470"/>
        <end position="581"/>
    </location>
</feature>
<accession>L0DX53</accession>